<feature type="compositionally biased region" description="Low complexity" evidence="3">
    <location>
        <begin position="264"/>
        <end position="273"/>
    </location>
</feature>
<feature type="compositionally biased region" description="Basic and acidic residues" evidence="3">
    <location>
        <begin position="235"/>
        <end position="250"/>
    </location>
</feature>
<feature type="compositionally biased region" description="Basic and acidic residues" evidence="3">
    <location>
        <begin position="1756"/>
        <end position="1765"/>
    </location>
</feature>
<feature type="compositionally biased region" description="Polar residues" evidence="3">
    <location>
        <begin position="348"/>
        <end position="381"/>
    </location>
</feature>
<feature type="compositionally biased region" description="Polar residues" evidence="3">
    <location>
        <begin position="1167"/>
        <end position="1181"/>
    </location>
</feature>
<feature type="region of interest" description="Disordered" evidence="3">
    <location>
        <begin position="1739"/>
        <end position="1775"/>
    </location>
</feature>
<protein>
    <recommendedName>
        <fullName evidence="4">Myosin tail domain-containing protein</fullName>
    </recommendedName>
</protein>
<dbReference type="GO" id="GO:0005923">
    <property type="term" value="C:bicellular tight junction"/>
    <property type="evidence" value="ECO:0007669"/>
    <property type="project" value="TreeGrafter"/>
</dbReference>
<feature type="compositionally biased region" description="Acidic residues" evidence="3">
    <location>
        <begin position="1155"/>
        <end position="1166"/>
    </location>
</feature>
<feature type="compositionally biased region" description="Polar residues" evidence="3">
    <location>
        <begin position="183"/>
        <end position="216"/>
    </location>
</feature>
<organism evidence="5 6">
    <name type="scientific">Mugilogobius chulae</name>
    <name type="common">yellowstripe goby</name>
    <dbReference type="NCBI Taxonomy" id="88201"/>
    <lineage>
        <taxon>Eukaryota</taxon>
        <taxon>Metazoa</taxon>
        <taxon>Chordata</taxon>
        <taxon>Craniata</taxon>
        <taxon>Vertebrata</taxon>
        <taxon>Euteleostomi</taxon>
        <taxon>Actinopterygii</taxon>
        <taxon>Neopterygii</taxon>
        <taxon>Teleostei</taxon>
        <taxon>Neoteleostei</taxon>
        <taxon>Acanthomorphata</taxon>
        <taxon>Gobiaria</taxon>
        <taxon>Gobiiformes</taxon>
        <taxon>Gobioidei</taxon>
        <taxon>Gobiidae</taxon>
        <taxon>Gobionellinae</taxon>
        <taxon>Mugilogobius</taxon>
    </lineage>
</organism>
<dbReference type="Proteomes" id="UP001460270">
    <property type="component" value="Unassembled WGS sequence"/>
</dbReference>
<dbReference type="Gene3D" id="6.10.250.2420">
    <property type="match status" value="1"/>
</dbReference>
<dbReference type="EMBL" id="JBBPFD010000009">
    <property type="protein sequence ID" value="KAK7913088.1"/>
    <property type="molecule type" value="Genomic_DNA"/>
</dbReference>
<comment type="caution">
    <text evidence="5">The sequence shown here is derived from an EMBL/GenBank/DDBJ whole genome shotgun (WGS) entry which is preliminary data.</text>
</comment>
<evidence type="ECO:0000256" key="2">
    <source>
        <dbReference type="SAM" id="Coils"/>
    </source>
</evidence>
<sequence>MESYRVTGMPDTGPQRVYAQRSSRTNGNGAGSYGLSIRVQGIDGHPYVVLNNQDRGPPPYTDPNSNGFVDTDGSFIENYHEYDFRGSTEAGSNSPFGEYRAQMMMQHSSLNNGLLESLGKKSSTLLNFQKHPELLQPYDPETNSLNFHSLPSRPMSQNSSFKSSVHSLSQSRSSSLDHIHSSQPNTSTTTKPLPISNLTQPQVAQPQSKPRSTGLSDPQPMPQPTVVNNASTSVDRTHREPDVLPLRRMDSSGPVLQTSRSRHSSSSSTNTSKTHLDEQDPLFTDAINRHENRRYIPFLPGSGRDIDTGSIPGVDELIEKFDSSQQRRGRAGRRNRINPEDRKRSRNIRPSSRATSEPGSPQNTVSKTLASIQGYRNTQTRSSYTKSEGGSSSAPKMSTATLSTSLSLATASKKSGSEADVQVTPDLLKGQQELSQQTHEETAKQILFNYLKDGSSDSDETTKRKVNLVFEKIQTLKSRATASAQGDNNTVDIAAQTRALQGQNAELEKELSKLKTQLEQQTTKNQSERRLTSSLMDLQREQQKSEAESQRFKEKLTKAETDLQMTVEELFQVKMEREQYQTEIRDLQDQLSEMHDELDTAKKSAVDSERDAMMADLMQLKAELQQILLEKEDQEELLHRRERELTALKGALKEEVSVHDQEVDKMREQYEQEISRLQATLEEAKQSSTAAAREKAEVEAAKGAVEGQAGRLTQEAERLRRRTLELEHEVAKLNRIIDDAKLQESRLTERAARLEREKKQLEESLTEIKEQEEEMSRANRALTIRLEDVQRNLTKLTNDHKDLEERLQEERIQKEQFKNMKNNIEDERRLLDRTVEKLQKEMNDIVEASQSSTQSLQEQIDIYKEKNRRELAELQRLLKERGQEVDKYILTTKRLQEELSQKEEDLRQCRKERDEAVVRKEDLERKLHDVETEAEARLHTKEDTTRHMKLLEDRVAQLELDLDEERQSGDQLMDRIDRGREQVEQMRNELLQERASRQDLECDKMALERQNKDLKSRVTHLEGSQKSNKEGLISQLEGRIQELEERLEAEERERGNLQLVNRRLERKVKEMVMQVEEEQNSLQDDKNQLNLRLKALKRQMDEAEEEIDRLEHTKKKLQRELDDQQEANENLQSQLKTMRNEMRRKSGSAPLLNTLDDDDDDDDISTDGETYFSSTSGYKRSSSQDNILSMFAIACPPVPSQASGYAQSGKESESGERKRWEGPLPKEEKQRVDTTGDMLRYGSGRTVSSTTTTTEDSPEAERKFRRLRLTLHAGENGRDADLDASQSGLGVHACSAEERRKRDVEEEKWMIQRERPAGRSRLSRNLSTMILSPSAAHRRSQWVPESSLQPHGPKVYGVVQRTGSDRQQEVMAREWSVSHLQNEMRYIREVRDSLEKVRERMYSQFGGMQQSMQKLTQEIKTANSRSRSLEAEVRVRTEAMDSFDQMNSSLISANLGLQKSLLENCQNRVDLREEVKTLRSTHEKTQEKLREKEKELAQAQAENQTLRLQVETSQEVGTRALHELSVKLQHEYEEKLQEEQRKHREEIENLQAQLDEYIRRLEEAEKTIKIAEAKIAERDQRILEVERLLSCMGNEKSQLQKQLQVCEQRIRLLELSDTTDSNVVKKSKQLEGEAADLKERIKHLNDMVFCQQRKVKGMIEEVGSLRAQVAQKDMFISELLDRIAIVECENNELEDKLKYFMSIQNRPREALDTRDVGVGCDLLPSRILETNPSVPSGVLTFPLPTGGDRPVSPRQSGRDEVDYSNRQEITSRSVSPSKRGVYTPFLKLMEMTANMNIE</sequence>
<feature type="compositionally biased region" description="Low complexity" evidence="3">
    <location>
        <begin position="382"/>
        <end position="398"/>
    </location>
</feature>
<reference evidence="6" key="1">
    <citation type="submission" date="2024-04" db="EMBL/GenBank/DDBJ databases">
        <title>Salinicola lusitanus LLJ914,a marine bacterium isolated from the Okinawa Trough.</title>
        <authorList>
            <person name="Li J."/>
        </authorList>
    </citation>
    <scope>NUCLEOTIDE SEQUENCE [LARGE SCALE GENOMIC DNA]</scope>
</reference>
<feature type="compositionally biased region" description="Polar residues" evidence="3">
    <location>
        <begin position="141"/>
        <end position="162"/>
    </location>
</feature>
<gene>
    <name evidence="5" type="ORF">WMY93_013299</name>
</gene>
<evidence type="ECO:0000256" key="3">
    <source>
        <dbReference type="SAM" id="MobiDB-lite"/>
    </source>
</evidence>
<feature type="compositionally biased region" description="Basic and acidic residues" evidence="3">
    <location>
        <begin position="1210"/>
        <end position="1234"/>
    </location>
</feature>
<feature type="region of interest" description="Disordered" evidence="3">
    <location>
        <begin position="137"/>
        <end position="281"/>
    </location>
</feature>
<evidence type="ECO:0000313" key="5">
    <source>
        <dbReference type="EMBL" id="KAK7913088.1"/>
    </source>
</evidence>
<feature type="region of interest" description="Disordered" evidence="3">
    <location>
        <begin position="320"/>
        <end position="398"/>
    </location>
</feature>
<feature type="coiled-coil region" evidence="2">
    <location>
        <begin position="1468"/>
        <end position="1647"/>
    </location>
</feature>
<feature type="compositionally biased region" description="Basic residues" evidence="3">
    <location>
        <begin position="327"/>
        <end position="336"/>
    </location>
</feature>
<feature type="region of interest" description="Disordered" evidence="3">
    <location>
        <begin position="1"/>
        <end position="29"/>
    </location>
</feature>
<keyword evidence="6" id="KW-1185">Reference proteome</keyword>
<dbReference type="PANTHER" id="PTHR46349:SF2">
    <property type="entry name" value="CINGULIN-LIKE PROTEIN 1"/>
    <property type="match status" value="1"/>
</dbReference>
<feature type="compositionally biased region" description="Low complexity" evidence="3">
    <location>
        <begin position="163"/>
        <end position="174"/>
    </location>
</feature>
<evidence type="ECO:0000313" key="6">
    <source>
        <dbReference type="Proteomes" id="UP001460270"/>
    </source>
</evidence>
<dbReference type="PANTHER" id="PTHR46349">
    <property type="entry name" value="CINGULIN-LIKE PROTEIN 1-RELATED"/>
    <property type="match status" value="1"/>
</dbReference>
<proteinExistence type="predicted"/>
<dbReference type="GO" id="GO:0016459">
    <property type="term" value="C:myosin complex"/>
    <property type="evidence" value="ECO:0007669"/>
    <property type="project" value="InterPro"/>
</dbReference>
<feature type="domain" description="Myosin tail" evidence="4">
    <location>
        <begin position="916"/>
        <end position="1141"/>
    </location>
</feature>
<evidence type="ECO:0000256" key="1">
    <source>
        <dbReference type="ARBA" id="ARBA00023054"/>
    </source>
</evidence>
<feature type="region of interest" description="Disordered" evidence="3">
    <location>
        <begin position="1139"/>
        <end position="1181"/>
    </location>
</feature>
<evidence type="ECO:0000259" key="4">
    <source>
        <dbReference type="Pfam" id="PF01576"/>
    </source>
</evidence>
<feature type="region of interest" description="Disordered" evidence="3">
    <location>
        <begin position="1200"/>
        <end position="1262"/>
    </location>
</feature>
<accession>A0AAW0P185</accession>
<feature type="compositionally biased region" description="Polar residues" evidence="3">
    <location>
        <begin position="225"/>
        <end position="234"/>
    </location>
</feature>
<name>A0AAW0P185_9GOBI</name>
<dbReference type="Pfam" id="PF01576">
    <property type="entry name" value="Myosin_tail_1"/>
    <property type="match status" value="2"/>
</dbReference>
<feature type="domain" description="Myosin tail" evidence="4">
    <location>
        <begin position="506"/>
        <end position="908"/>
    </location>
</feature>
<dbReference type="GO" id="GO:0150105">
    <property type="term" value="P:protein localization to cell-cell junction"/>
    <property type="evidence" value="ECO:0007669"/>
    <property type="project" value="TreeGrafter"/>
</dbReference>
<dbReference type="InterPro" id="IPR002928">
    <property type="entry name" value="Myosin_tail"/>
</dbReference>
<feature type="compositionally biased region" description="Polar residues" evidence="3">
    <location>
        <begin position="1766"/>
        <end position="1775"/>
    </location>
</feature>
<keyword evidence="1 2" id="KW-0175">Coiled coil</keyword>